<dbReference type="Gene3D" id="3.40.50.2000">
    <property type="entry name" value="Glycogen Phosphorylase B"/>
    <property type="match status" value="2"/>
</dbReference>
<dbReference type="AlphaFoldDB" id="A0A6A6WQA3"/>
<dbReference type="CDD" id="cd03784">
    <property type="entry name" value="GT1_Gtf-like"/>
    <property type="match status" value="1"/>
</dbReference>
<organism evidence="2 3">
    <name type="scientific">Melanomma pulvis-pyrius CBS 109.77</name>
    <dbReference type="NCBI Taxonomy" id="1314802"/>
    <lineage>
        <taxon>Eukaryota</taxon>
        <taxon>Fungi</taxon>
        <taxon>Dikarya</taxon>
        <taxon>Ascomycota</taxon>
        <taxon>Pezizomycotina</taxon>
        <taxon>Dothideomycetes</taxon>
        <taxon>Pleosporomycetidae</taxon>
        <taxon>Pleosporales</taxon>
        <taxon>Melanommataceae</taxon>
        <taxon>Melanomma</taxon>
    </lineage>
</organism>
<keyword evidence="3" id="KW-1185">Reference proteome</keyword>
<dbReference type="InterPro" id="IPR002213">
    <property type="entry name" value="UDP_glucos_trans"/>
</dbReference>
<dbReference type="SUPFAM" id="SSF53756">
    <property type="entry name" value="UDP-Glycosyltransferase/glycogen phosphorylase"/>
    <property type="match status" value="1"/>
</dbReference>
<proteinExistence type="predicted"/>
<dbReference type="EMBL" id="MU002548">
    <property type="protein sequence ID" value="KAF2786108.1"/>
    <property type="molecule type" value="Genomic_DNA"/>
</dbReference>
<dbReference type="Proteomes" id="UP000799757">
    <property type="component" value="Unassembled WGS sequence"/>
</dbReference>
<accession>A0A6A6WQA3</accession>
<evidence type="ECO:0000313" key="2">
    <source>
        <dbReference type="EMBL" id="KAF2786108.1"/>
    </source>
</evidence>
<gene>
    <name evidence="2" type="ORF">K505DRAFT_368509</name>
</gene>
<sequence>MGDVASLITRKAKPIIVAVAYPAFGHNSGMIHISSHLVKHGFKVYFVSGSDFEGPIKESGAEYIENTFNFVTPEWLEGVSTLDGIDSFLFALKEVFLKSTPTGFPLFRATLERVRDENPGRQVIIFHEAMASSVLPYYYGAPLPKGYDQLPKMINFHTTINFEQSNDVFPIGPALPPASSNKERAMVKEMWDSLISKSTTLNDYASNIYKTLGATKDVTDFYFDKLMNIGEVTLLPYSPSMEFPRSDLNPKINFIGALPVKPIRPHLVYPPWWPEIEANARLPVASTDRKKVVFVTQGTVTVDYSELLIPALRALASRSDLIVIATLGSRGKTLPDNVKFGANVRVLDYFSYDAVLQKADVFVTNAGFGSYLHGVVHGVPMVLAGTKLDKADVSARAEYCGIAIDLKTQKPTQEALAEAIDKVLMEPKYKMRSIEIKKENEALDALGTIEEIILTYAE</sequence>
<protein>
    <submittedName>
        <fullName evidence="2">Glycosyltransferase family 1 protein</fullName>
    </submittedName>
</protein>
<dbReference type="PANTHER" id="PTHR21015">
    <property type="entry name" value="UDP-N-ACETYLGLUCOSAMINE--N-ACETYLMURAMYL-(PENTAPEPTIDE) PYROPHOSPHORYL-UNDECAPRENOL N-ACETYLGLUCOSAMINE TRANSFERASE 1"/>
    <property type="match status" value="1"/>
</dbReference>
<evidence type="ECO:0000313" key="3">
    <source>
        <dbReference type="Proteomes" id="UP000799757"/>
    </source>
</evidence>
<dbReference type="PANTHER" id="PTHR21015:SF22">
    <property type="entry name" value="GLYCOSYLTRANSFERASE"/>
    <property type="match status" value="1"/>
</dbReference>
<reference evidence="2" key="1">
    <citation type="journal article" date="2020" name="Stud. Mycol.">
        <title>101 Dothideomycetes genomes: a test case for predicting lifestyles and emergence of pathogens.</title>
        <authorList>
            <person name="Haridas S."/>
            <person name="Albert R."/>
            <person name="Binder M."/>
            <person name="Bloem J."/>
            <person name="Labutti K."/>
            <person name="Salamov A."/>
            <person name="Andreopoulos B."/>
            <person name="Baker S."/>
            <person name="Barry K."/>
            <person name="Bills G."/>
            <person name="Bluhm B."/>
            <person name="Cannon C."/>
            <person name="Castanera R."/>
            <person name="Culley D."/>
            <person name="Daum C."/>
            <person name="Ezra D."/>
            <person name="Gonzalez J."/>
            <person name="Henrissat B."/>
            <person name="Kuo A."/>
            <person name="Liang C."/>
            <person name="Lipzen A."/>
            <person name="Lutzoni F."/>
            <person name="Magnuson J."/>
            <person name="Mondo S."/>
            <person name="Nolan M."/>
            <person name="Ohm R."/>
            <person name="Pangilinan J."/>
            <person name="Park H.-J."/>
            <person name="Ramirez L."/>
            <person name="Alfaro M."/>
            <person name="Sun H."/>
            <person name="Tritt A."/>
            <person name="Yoshinaga Y."/>
            <person name="Zwiers L.-H."/>
            <person name="Turgeon B."/>
            <person name="Goodwin S."/>
            <person name="Spatafora J."/>
            <person name="Crous P."/>
            <person name="Grigoriev I."/>
        </authorList>
    </citation>
    <scope>NUCLEOTIDE SEQUENCE</scope>
    <source>
        <strain evidence="2">CBS 109.77</strain>
    </source>
</reference>
<keyword evidence="1 2" id="KW-0808">Transferase</keyword>
<dbReference type="Pfam" id="PF00201">
    <property type="entry name" value="UDPGT"/>
    <property type="match status" value="1"/>
</dbReference>
<evidence type="ECO:0000256" key="1">
    <source>
        <dbReference type="ARBA" id="ARBA00022679"/>
    </source>
</evidence>
<dbReference type="GO" id="GO:0008194">
    <property type="term" value="F:UDP-glycosyltransferase activity"/>
    <property type="evidence" value="ECO:0007669"/>
    <property type="project" value="InterPro"/>
</dbReference>
<dbReference type="OrthoDB" id="5835829at2759"/>
<name>A0A6A6WQA3_9PLEO</name>